<comment type="caution">
    <text evidence="2">The sequence shown here is derived from an EMBL/GenBank/DDBJ whole genome shotgun (WGS) entry which is preliminary data.</text>
</comment>
<protein>
    <recommendedName>
        <fullName evidence="4">Roadblock/LC7 domain-containing protein</fullName>
    </recommendedName>
</protein>
<keyword evidence="3" id="KW-1185">Reference proteome</keyword>
<evidence type="ECO:0000256" key="1">
    <source>
        <dbReference type="SAM" id="MobiDB-lite"/>
    </source>
</evidence>
<name>A0ABW2L789_9BACT</name>
<accession>A0ABW2L789</accession>
<feature type="compositionally biased region" description="Low complexity" evidence="1">
    <location>
        <begin position="48"/>
        <end position="59"/>
    </location>
</feature>
<evidence type="ECO:0000313" key="3">
    <source>
        <dbReference type="Proteomes" id="UP001596472"/>
    </source>
</evidence>
<gene>
    <name evidence="2" type="ORF">ACFQY0_08260</name>
</gene>
<dbReference type="EMBL" id="JBHTBS010000003">
    <property type="protein sequence ID" value="MFC7337168.1"/>
    <property type="molecule type" value="Genomic_DNA"/>
</dbReference>
<evidence type="ECO:0000313" key="2">
    <source>
        <dbReference type="EMBL" id="MFC7337168.1"/>
    </source>
</evidence>
<dbReference type="Proteomes" id="UP001596472">
    <property type="component" value="Unassembled WGS sequence"/>
</dbReference>
<evidence type="ECO:0008006" key="4">
    <source>
        <dbReference type="Google" id="ProtNLM"/>
    </source>
</evidence>
<feature type="compositionally biased region" description="Basic and acidic residues" evidence="1">
    <location>
        <begin position="71"/>
        <end position="88"/>
    </location>
</feature>
<feature type="compositionally biased region" description="Basic and acidic residues" evidence="1">
    <location>
        <begin position="130"/>
        <end position="143"/>
    </location>
</feature>
<organism evidence="2 3">
    <name type="scientific">Haloferula chungangensis</name>
    <dbReference type="NCBI Taxonomy" id="1048331"/>
    <lineage>
        <taxon>Bacteria</taxon>
        <taxon>Pseudomonadati</taxon>
        <taxon>Verrucomicrobiota</taxon>
        <taxon>Verrucomicrobiia</taxon>
        <taxon>Verrucomicrobiales</taxon>
        <taxon>Verrucomicrobiaceae</taxon>
        <taxon>Haloferula</taxon>
    </lineage>
</organism>
<reference evidence="3" key="1">
    <citation type="journal article" date="2019" name="Int. J. Syst. Evol. Microbiol.">
        <title>The Global Catalogue of Microorganisms (GCM) 10K type strain sequencing project: providing services to taxonomists for standard genome sequencing and annotation.</title>
        <authorList>
            <consortium name="The Broad Institute Genomics Platform"/>
            <consortium name="The Broad Institute Genome Sequencing Center for Infectious Disease"/>
            <person name="Wu L."/>
            <person name="Ma J."/>
        </authorList>
    </citation>
    <scope>NUCLEOTIDE SEQUENCE [LARGE SCALE GENOMIC DNA]</scope>
    <source>
        <strain evidence="3">CGMCC 4.1467</strain>
    </source>
</reference>
<feature type="region of interest" description="Disordered" evidence="1">
    <location>
        <begin position="24"/>
        <end position="143"/>
    </location>
</feature>
<dbReference type="RefSeq" id="WP_379711246.1">
    <property type="nucleotide sequence ID" value="NZ_JBHTBS010000003.1"/>
</dbReference>
<proteinExistence type="predicted"/>
<sequence>MDPVEPWIDGNAVRRLAAELLSAPKEAEISESPDAGFGPGFEGFTSNAAEAPVEPAAPVVTPPPLPATAVRPERVEVPKEKAPEKKALQENAPSPAPESTEPEGAEASQGEPEERRERENSAAQAFRIESGTRDDREGEGRRGPLMDRMERFRDWLIHHTGARSVFVLDREGQAVLDDRAYAKLHFLARSLSQAYRPVPGQPGNVHVKVGSDAFLVVIPVETAIGYLVLGTVLPKPLDASSVEIVAKVLVDSARQGGA</sequence>